<feature type="binding site" evidence="8">
    <location>
        <begin position="45"/>
        <end position="47"/>
    </location>
    <ligand>
        <name>GTP</name>
        <dbReference type="ChEBI" id="CHEBI:37565"/>
    </ligand>
</feature>
<evidence type="ECO:0000256" key="6">
    <source>
        <dbReference type="ARBA" id="ARBA00023134"/>
    </source>
</evidence>
<keyword evidence="6 8" id="KW-0342">GTP-binding</keyword>
<evidence type="ECO:0000259" key="9">
    <source>
        <dbReference type="Pfam" id="PF12804"/>
    </source>
</evidence>
<dbReference type="EC" id="2.7.7.77" evidence="8"/>
<feature type="binding site" evidence="8">
    <location>
        <position position="133"/>
    </location>
    <ligand>
        <name>GTP</name>
        <dbReference type="ChEBI" id="CHEBI:37565"/>
    </ligand>
</feature>
<feature type="binding site" evidence="8">
    <location>
        <position position="57"/>
    </location>
    <ligand>
        <name>GTP</name>
        <dbReference type="ChEBI" id="CHEBI:37565"/>
    </ligand>
</feature>
<accession>A0A6G7PUU3</accession>
<reference evidence="10 11" key="1">
    <citation type="submission" date="2020-02" db="EMBL/GenBank/DDBJ databases">
        <title>Genome analysis of Thermosulfuriphilus ammonigenes ST65T, an anaerobic thermophilic chemolithoautotrophic bacterium isolated from a deep-sea hydrothermal vent.</title>
        <authorList>
            <person name="Slobodkina G."/>
            <person name="Allioux M."/>
            <person name="Merkel A."/>
            <person name="Alain K."/>
            <person name="Jebbar M."/>
            <person name="Slobodkin A."/>
        </authorList>
    </citation>
    <scope>NUCLEOTIDE SEQUENCE [LARGE SCALE GENOMIC DNA]</scope>
    <source>
        <strain evidence="10 11">ST65</strain>
    </source>
</reference>
<keyword evidence="3 8" id="KW-0479">Metal-binding</keyword>
<dbReference type="GO" id="GO:0005525">
    <property type="term" value="F:GTP binding"/>
    <property type="evidence" value="ECO:0007669"/>
    <property type="project" value="UniProtKB-UniRule"/>
</dbReference>
<dbReference type="KEGG" id="tav:G4V39_03275"/>
<comment type="similarity">
    <text evidence="8">Belongs to the MobA family.</text>
</comment>
<dbReference type="GO" id="GO:0006777">
    <property type="term" value="P:Mo-molybdopterin cofactor biosynthetic process"/>
    <property type="evidence" value="ECO:0007669"/>
    <property type="project" value="UniProtKB-KW"/>
</dbReference>
<feature type="binding site" evidence="8">
    <location>
        <position position="104"/>
    </location>
    <ligand>
        <name>GTP</name>
        <dbReference type="ChEBI" id="CHEBI:37565"/>
    </ligand>
</feature>
<evidence type="ECO:0000313" key="10">
    <source>
        <dbReference type="EMBL" id="QIJ71357.1"/>
    </source>
</evidence>
<organism evidence="10 11">
    <name type="scientific">Thermosulfuriphilus ammonigenes</name>
    <dbReference type="NCBI Taxonomy" id="1936021"/>
    <lineage>
        <taxon>Bacteria</taxon>
        <taxon>Pseudomonadati</taxon>
        <taxon>Thermodesulfobacteriota</taxon>
        <taxon>Thermodesulfobacteria</taxon>
        <taxon>Thermodesulfobacteriales</taxon>
        <taxon>Thermodesulfobacteriaceae</taxon>
        <taxon>Thermosulfuriphilus</taxon>
    </lineage>
</organism>
<evidence type="ECO:0000256" key="3">
    <source>
        <dbReference type="ARBA" id="ARBA00022723"/>
    </source>
</evidence>
<keyword evidence="7 8" id="KW-0501">Molybdenum cofactor biosynthesis</keyword>
<keyword evidence="10" id="KW-0548">Nucleotidyltransferase</keyword>
<dbReference type="PANTHER" id="PTHR19136:SF81">
    <property type="entry name" value="MOLYBDENUM COFACTOR GUANYLYLTRANSFERASE"/>
    <property type="match status" value="1"/>
</dbReference>
<dbReference type="GO" id="GO:0005737">
    <property type="term" value="C:cytoplasm"/>
    <property type="evidence" value="ECO:0007669"/>
    <property type="project" value="UniProtKB-SubCell"/>
</dbReference>
<gene>
    <name evidence="8" type="primary">mobA</name>
    <name evidence="10" type="ORF">G4V39_03275</name>
</gene>
<evidence type="ECO:0000256" key="5">
    <source>
        <dbReference type="ARBA" id="ARBA00022842"/>
    </source>
</evidence>
<comment type="domain">
    <text evidence="8">The N-terminal domain determines nucleotide recognition and specific binding, while the C-terminal domain determines the specific binding to the target protein.</text>
</comment>
<feature type="binding site" evidence="8">
    <location>
        <position position="133"/>
    </location>
    <ligand>
        <name>Mg(2+)</name>
        <dbReference type="ChEBI" id="CHEBI:18420"/>
    </ligand>
</feature>
<dbReference type="CDD" id="cd02503">
    <property type="entry name" value="MobA"/>
    <property type="match status" value="1"/>
</dbReference>
<evidence type="ECO:0000256" key="8">
    <source>
        <dbReference type="HAMAP-Rule" id="MF_00316"/>
    </source>
</evidence>
<comment type="caution">
    <text evidence="8">Lacks conserved residue(s) required for the propagation of feature annotation.</text>
</comment>
<dbReference type="InterPro" id="IPR013482">
    <property type="entry name" value="Molybde_CF_guanTrfase"/>
</dbReference>
<dbReference type="Pfam" id="PF12804">
    <property type="entry name" value="NTP_transf_3"/>
    <property type="match status" value="1"/>
</dbReference>
<dbReference type="Gene3D" id="3.90.550.10">
    <property type="entry name" value="Spore Coat Polysaccharide Biosynthesis Protein SpsA, Chain A"/>
    <property type="match status" value="1"/>
</dbReference>
<feature type="domain" description="MobA-like NTP transferase" evidence="9">
    <location>
        <begin position="42"/>
        <end position="198"/>
    </location>
</feature>
<dbReference type="InterPro" id="IPR025877">
    <property type="entry name" value="MobA-like_NTP_Trfase"/>
</dbReference>
<keyword evidence="4 8" id="KW-0547">Nucleotide-binding</keyword>
<name>A0A6G7PUU3_9BACT</name>
<comment type="subcellular location">
    <subcellularLocation>
        <location evidence="8">Cytoplasm</location>
    </subcellularLocation>
</comment>
<comment type="cofactor">
    <cofactor evidence="8">
        <name>Mg(2+)</name>
        <dbReference type="ChEBI" id="CHEBI:18420"/>
    </cofactor>
</comment>
<evidence type="ECO:0000313" key="11">
    <source>
        <dbReference type="Proteomes" id="UP000502179"/>
    </source>
</evidence>
<evidence type="ECO:0000256" key="1">
    <source>
        <dbReference type="ARBA" id="ARBA00022490"/>
    </source>
</evidence>
<comment type="function">
    <text evidence="8">Transfers a GMP moiety from GTP to Mo-molybdopterin (Mo-MPT) cofactor (Moco or molybdenum cofactor) to form Mo-molybdopterin guanine dinucleotide (Mo-MGD) cofactor.</text>
</comment>
<comment type="catalytic activity">
    <reaction evidence="8">
        <text>Mo-molybdopterin + GTP + H(+) = Mo-molybdopterin guanine dinucleotide + diphosphate</text>
        <dbReference type="Rhea" id="RHEA:34243"/>
        <dbReference type="ChEBI" id="CHEBI:15378"/>
        <dbReference type="ChEBI" id="CHEBI:33019"/>
        <dbReference type="ChEBI" id="CHEBI:37565"/>
        <dbReference type="ChEBI" id="CHEBI:71302"/>
        <dbReference type="ChEBI" id="CHEBI:71310"/>
        <dbReference type="EC" id="2.7.7.77"/>
    </reaction>
</comment>
<protein>
    <recommendedName>
        <fullName evidence="8">Probable molybdenum cofactor guanylyltransferase</fullName>
        <shortName evidence="8">MoCo guanylyltransferase</shortName>
        <ecNumber evidence="8">2.7.7.77</ecNumber>
    </recommendedName>
    <alternativeName>
        <fullName evidence="8">GTP:molybdopterin guanylyltransferase</fullName>
    </alternativeName>
    <alternativeName>
        <fullName evidence="8">Mo-MPT guanylyltransferase</fullName>
    </alternativeName>
    <alternativeName>
        <fullName evidence="8">Molybdopterin guanylyltransferase</fullName>
    </alternativeName>
    <alternativeName>
        <fullName evidence="8">Molybdopterin-guanine dinucleotide synthase</fullName>
        <shortName evidence="8">MGD synthase</shortName>
    </alternativeName>
</protein>
<keyword evidence="5 8" id="KW-0460">Magnesium</keyword>
<dbReference type="InterPro" id="IPR029044">
    <property type="entry name" value="Nucleotide-diphossugar_trans"/>
</dbReference>
<keyword evidence="2 8" id="KW-0808">Transferase</keyword>
<dbReference type="EMBL" id="CP048877">
    <property type="protein sequence ID" value="QIJ71357.1"/>
    <property type="molecule type" value="Genomic_DNA"/>
</dbReference>
<dbReference type="Proteomes" id="UP000502179">
    <property type="component" value="Chromosome"/>
</dbReference>
<dbReference type="GO" id="GO:0046872">
    <property type="term" value="F:metal ion binding"/>
    <property type="evidence" value="ECO:0007669"/>
    <property type="project" value="UniProtKB-KW"/>
</dbReference>
<dbReference type="HAMAP" id="MF_00316">
    <property type="entry name" value="MobA"/>
    <property type="match status" value="1"/>
</dbReference>
<proteinExistence type="inferred from homology"/>
<dbReference type="AlphaFoldDB" id="A0A6G7PUU3"/>
<keyword evidence="11" id="KW-1185">Reference proteome</keyword>
<evidence type="ECO:0000256" key="2">
    <source>
        <dbReference type="ARBA" id="ARBA00022679"/>
    </source>
</evidence>
<keyword evidence="1 8" id="KW-0963">Cytoplasm</keyword>
<evidence type="ECO:0000256" key="4">
    <source>
        <dbReference type="ARBA" id="ARBA00022741"/>
    </source>
</evidence>
<sequence length="237" mass="27118">MFKRYIADIFKTLVNNFSSVSEKSGSSFCIRPQRSQDFFVYGAVLAGGQSRRFGKDKARFKWQGVSFVERVCLALERSGLPVCIILKKDQAYYYKDSGRKILPDLYPQQTPLVGLLTALESLPSEWVFVTACDMPAICPRLIKGLIHLAQESPAEAIIPVYKSRPQPLLGLYRRTILEQARNHLRRKELSLQRLLSSLRRHLVSERLWRSLDPQGTSFLNINYPEDVSRLTKALGRL</sequence>
<dbReference type="GO" id="GO:0061603">
    <property type="term" value="F:molybdenum cofactor guanylyltransferase activity"/>
    <property type="evidence" value="ECO:0007669"/>
    <property type="project" value="UniProtKB-EC"/>
</dbReference>
<dbReference type="SUPFAM" id="SSF53448">
    <property type="entry name" value="Nucleotide-diphospho-sugar transferases"/>
    <property type="match status" value="1"/>
</dbReference>
<evidence type="ECO:0000256" key="7">
    <source>
        <dbReference type="ARBA" id="ARBA00023150"/>
    </source>
</evidence>
<dbReference type="PANTHER" id="PTHR19136">
    <property type="entry name" value="MOLYBDENUM COFACTOR GUANYLYLTRANSFERASE"/>
    <property type="match status" value="1"/>
</dbReference>